<keyword evidence="1" id="KW-0812">Transmembrane</keyword>
<feature type="transmembrane region" description="Helical" evidence="1">
    <location>
        <begin position="42"/>
        <end position="62"/>
    </location>
</feature>
<organism evidence="2 3">
    <name type="scientific">Bacillus seohaeanensis</name>
    <dbReference type="NCBI Taxonomy" id="284580"/>
    <lineage>
        <taxon>Bacteria</taxon>
        <taxon>Bacillati</taxon>
        <taxon>Bacillota</taxon>
        <taxon>Bacilli</taxon>
        <taxon>Bacillales</taxon>
        <taxon>Bacillaceae</taxon>
        <taxon>Bacillus</taxon>
    </lineage>
</organism>
<dbReference type="EMBL" id="JBHUMF010000030">
    <property type="protein sequence ID" value="MFD2681408.1"/>
    <property type="molecule type" value="Genomic_DNA"/>
</dbReference>
<proteinExistence type="predicted"/>
<accession>A0ABW5RS73</accession>
<feature type="transmembrane region" description="Helical" evidence="1">
    <location>
        <begin position="9"/>
        <end position="30"/>
    </location>
</feature>
<name>A0ABW5RS73_9BACI</name>
<evidence type="ECO:0000313" key="3">
    <source>
        <dbReference type="Proteomes" id="UP001597506"/>
    </source>
</evidence>
<evidence type="ECO:0000256" key="1">
    <source>
        <dbReference type="SAM" id="Phobius"/>
    </source>
</evidence>
<keyword evidence="1" id="KW-0472">Membrane</keyword>
<reference evidence="3" key="1">
    <citation type="journal article" date="2019" name="Int. J. Syst. Evol. Microbiol.">
        <title>The Global Catalogue of Microorganisms (GCM) 10K type strain sequencing project: providing services to taxonomists for standard genome sequencing and annotation.</title>
        <authorList>
            <consortium name="The Broad Institute Genomics Platform"/>
            <consortium name="The Broad Institute Genome Sequencing Center for Infectious Disease"/>
            <person name="Wu L."/>
            <person name="Ma J."/>
        </authorList>
    </citation>
    <scope>NUCLEOTIDE SEQUENCE [LARGE SCALE GENOMIC DNA]</scope>
    <source>
        <strain evidence="3">KCTC 3913</strain>
    </source>
</reference>
<dbReference type="RefSeq" id="WP_377936131.1">
    <property type="nucleotide sequence ID" value="NZ_JBHUMF010000030.1"/>
</dbReference>
<dbReference type="Pfam" id="PF12670">
    <property type="entry name" value="DUF3792"/>
    <property type="match status" value="1"/>
</dbReference>
<feature type="transmembrane region" description="Helical" evidence="1">
    <location>
        <begin position="102"/>
        <end position="121"/>
    </location>
</feature>
<protein>
    <submittedName>
        <fullName evidence="2">TIGR04086 family membrane protein</fullName>
    </submittedName>
</protein>
<gene>
    <name evidence="2" type="ORF">ACFSUL_11695</name>
</gene>
<keyword evidence="3" id="KW-1185">Reference proteome</keyword>
<dbReference type="NCBIfam" id="TIGR04086">
    <property type="entry name" value="TIGR04086_membr"/>
    <property type="match status" value="1"/>
</dbReference>
<dbReference type="InterPro" id="IPR023804">
    <property type="entry name" value="DUF3792_TM"/>
</dbReference>
<feature type="transmembrane region" description="Helical" evidence="1">
    <location>
        <begin position="69"/>
        <end position="90"/>
    </location>
</feature>
<dbReference type="Proteomes" id="UP001597506">
    <property type="component" value="Unassembled WGS sequence"/>
</dbReference>
<sequence length="129" mass="13820">MDAKKLGGAVLYGVITILLIAITASLVFSILLRFTDLDEHSISLFVTIVSFLSLFIGGFMSGGKGKQKGLILGGLTGFIYSFSVFLFQYLGLDSLFTLEQTVYHLCYITTAMMGGILGVNLSGGTTRDS</sequence>
<comment type="caution">
    <text evidence="2">The sequence shown here is derived from an EMBL/GenBank/DDBJ whole genome shotgun (WGS) entry which is preliminary data.</text>
</comment>
<keyword evidence="1" id="KW-1133">Transmembrane helix</keyword>
<evidence type="ECO:0000313" key="2">
    <source>
        <dbReference type="EMBL" id="MFD2681408.1"/>
    </source>
</evidence>